<feature type="compositionally biased region" description="Basic and acidic residues" evidence="7">
    <location>
        <begin position="1"/>
        <end position="12"/>
    </location>
</feature>
<dbReference type="EMBL" id="JAMSHA010000013">
    <property type="protein sequence ID" value="MCV2225321.1"/>
    <property type="molecule type" value="Genomic_DNA"/>
</dbReference>
<comment type="catalytic activity">
    <reaction evidence="1">
        <text>S-ubiquitinyl-[E2 ubiquitin-conjugating enzyme]-L-cysteine + [acceptor protein]-L-lysine = [E2 ubiquitin-conjugating enzyme]-L-cysteine + N(6)-ubiquitinyl-[acceptor protein]-L-lysine.</text>
        <dbReference type="EC" id="2.3.2.27"/>
    </reaction>
</comment>
<keyword evidence="3" id="KW-0433">Leucine-rich repeat</keyword>
<keyword evidence="6" id="KW-1035">Host cytoplasm</keyword>
<proteinExistence type="inferred from homology"/>
<evidence type="ECO:0000256" key="2">
    <source>
        <dbReference type="ARBA" id="ARBA00012483"/>
    </source>
</evidence>
<dbReference type="PROSITE" id="PS52053">
    <property type="entry name" value="NEL"/>
    <property type="match status" value="1"/>
</dbReference>
<keyword evidence="10" id="KW-1185">Reference proteome</keyword>
<evidence type="ECO:0000313" key="10">
    <source>
        <dbReference type="Proteomes" id="UP001063475"/>
    </source>
</evidence>
<dbReference type="PROSITE" id="PS51450">
    <property type="entry name" value="LRR"/>
    <property type="match status" value="2"/>
</dbReference>
<organism evidence="9 10">
    <name type="scientific">Pseudomonas mercuritolerans</name>
    <dbReference type="NCBI Taxonomy" id="2951809"/>
    <lineage>
        <taxon>Bacteria</taxon>
        <taxon>Pseudomonadati</taxon>
        <taxon>Pseudomonadota</taxon>
        <taxon>Gammaproteobacteria</taxon>
        <taxon>Pseudomonadales</taxon>
        <taxon>Pseudomonadaceae</taxon>
        <taxon>Pseudomonas</taxon>
    </lineage>
</organism>
<keyword evidence="5" id="KW-0843">Virulence</keyword>
<dbReference type="InterPro" id="IPR032675">
    <property type="entry name" value="LRR_dom_sf"/>
</dbReference>
<evidence type="ECO:0000256" key="1">
    <source>
        <dbReference type="ARBA" id="ARBA00000900"/>
    </source>
</evidence>
<dbReference type="EC" id="2.3.2.27" evidence="2"/>
<comment type="PTM">
    <text evidence="6">Ubiquitinated in the presence of host E1 ubiquitin-activating enzyme, E2 ubiquitin-conjugating enzyme and ubiquitin.</text>
</comment>
<evidence type="ECO:0000256" key="3">
    <source>
        <dbReference type="ARBA" id="ARBA00022614"/>
    </source>
</evidence>
<dbReference type="SUPFAM" id="SSF52058">
    <property type="entry name" value="L domain-like"/>
    <property type="match status" value="2"/>
</dbReference>
<keyword evidence="6" id="KW-0808">Transferase</keyword>
<gene>
    <name evidence="9" type="ORF">ND528_27600</name>
</gene>
<dbReference type="Proteomes" id="UP001063475">
    <property type="component" value="Unassembled WGS sequence"/>
</dbReference>
<evidence type="ECO:0000256" key="7">
    <source>
        <dbReference type="SAM" id="MobiDB-lite"/>
    </source>
</evidence>
<dbReference type="Gene3D" id="3.80.10.10">
    <property type="entry name" value="Ribonuclease Inhibitor"/>
    <property type="match status" value="3"/>
</dbReference>
<evidence type="ECO:0000259" key="8">
    <source>
        <dbReference type="PROSITE" id="PS52053"/>
    </source>
</evidence>
<dbReference type="PANTHER" id="PTHR48051:SF1">
    <property type="entry name" value="RAS SUPPRESSOR PROTEIN 1"/>
    <property type="match status" value="1"/>
</dbReference>
<dbReference type="RefSeq" id="WP_263471699.1">
    <property type="nucleotide sequence ID" value="NZ_JAMSHA010000013.1"/>
</dbReference>
<evidence type="ECO:0000256" key="5">
    <source>
        <dbReference type="ARBA" id="ARBA00023026"/>
    </source>
</evidence>
<dbReference type="InterPro" id="IPR001611">
    <property type="entry name" value="Leu-rich_rpt"/>
</dbReference>
<comment type="caution">
    <text evidence="9">The sequence shown here is derived from an EMBL/GenBank/DDBJ whole genome shotgun (WGS) entry which is preliminary data.</text>
</comment>
<dbReference type="InterPro" id="IPR003591">
    <property type="entry name" value="Leu-rich_rpt_typical-subtyp"/>
</dbReference>
<keyword evidence="4" id="KW-0677">Repeat</keyword>
<feature type="region of interest" description="Disordered" evidence="7">
    <location>
        <begin position="1"/>
        <end position="24"/>
    </location>
</feature>
<dbReference type="InterPro" id="IPR029487">
    <property type="entry name" value="NEL_dom"/>
</dbReference>
<dbReference type="Pfam" id="PF20178">
    <property type="entry name" value="ToxA_N"/>
    <property type="match status" value="1"/>
</dbReference>
<dbReference type="InterPro" id="IPR050216">
    <property type="entry name" value="LRR_domain-containing"/>
</dbReference>
<dbReference type="Pfam" id="PF14496">
    <property type="entry name" value="NEL"/>
    <property type="match status" value="1"/>
</dbReference>
<reference evidence="9" key="1">
    <citation type="submission" date="2022-06" db="EMBL/GenBank/DDBJ databases">
        <title>De novo draft assembly of the Pseudomonas mercurotoleraris sp. nov., isolated from the plants rhizosphere.</title>
        <authorList>
            <person name="Robas M."/>
            <person name="Gonzalez D."/>
            <person name="Fernandez V.M."/>
            <person name="Luna L."/>
            <person name="Provanza A."/>
            <person name="Jimenez P.A."/>
        </authorList>
    </citation>
    <scope>NUCLEOTIDE SEQUENCE</scope>
    <source>
        <strain evidence="9">SAICEUPSM</strain>
    </source>
</reference>
<feature type="region of interest" description="Disordered" evidence="7">
    <location>
        <begin position="2379"/>
        <end position="2399"/>
    </location>
</feature>
<keyword evidence="6" id="KW-0832">Ubl conjugation</keyword>
<dbReference type="PANTHER" id="PTHR48051">
    <property type="match status" value="1"/>
</dbReference>
<evidence type="ECO:0000256" key="6">
    <source>
        <dbReference type="PROSITE-ProRule" id="PRU01398"/>
    </source>
</evidence>
<evidence type="ECO:0000256" key="4">
    <source>
        <dbReference type="ARBA" id="ARBA00022737"/>
    </source>
</evidence>
<name>A0ABT2Y301_9PSED</name>
<feature type="domain" description="NEL" evidence="8">
    <location>
        <begin position="2089"/>
        <end position="2388"/>
    </location>
</feature>
<dbReference type="InterPro" id="IPR046673">
    <property type="entry name" value="ToxA_N"/>
</dbReference>
<accession>A0ABT2Y301</accession>
<evidence type="ECO:0000313" key="9">
    <source>
        <dbReference type="EMBL" id="MCV2225321.1"/>
    </source>
</evidence>
<dbReference type="SMART" id="SM00369">
    <property type="entry name" value="LRR_TYP"/>
    <property type="match status" value="7"/>
</dbReference>
<keyword evidence="6" id="KW-0833">Ubl conjugation pathway</keyword>
<dbReference type="Gene3D" id="1.20.58.360">
    <property type="entry name" value="Shigella T3SS effector IpaH defines"/>
    <property type="match status" value="1"/>
</dbReference>
<feature type="active site" description="Glycyl thioester intermediate" evidence="6">
    <location>
        <position position="2176"/>
    </location>
</feature>
<protein>
    <recommendedName>
        <fullName evidence="2">RING-type E3 ubiquitin transferase</fullName>
        <ecNumber evidence="2">2.3.2.27</ecNumber>
    </recommendedName>
</protein>
<sequence length="2399" mass="270026">MSPDSLDSRTADRPIQPSATDSIHGPFLETAVPQWLIGASAQRKAEFKQARPLMPAWYARATARQRQVLHASFRSSFRAQMRLDKTMSGFKDIDAFARPILLQALKSRFQVEVDVDKTLLSLRRAVRAGIISVEFGTVEALTLPMLQAALHNFESDECVFGAFHGSSGFVIETATAGTYKSVPVNVSVRNFLSLCRDLDIGTKYQAYLKTFFHPADPKAQETLRRDFIASQKAAMRAAAERALLTKEIRPQDHAMIVSVLNGERRPRVDNKPVWFHDMGLMQHRLVGCVAFTIAEKYQSVEAVILYVPNDPEHPLKRYTGTQMSDTLKRLLSARPAHQAKTAEPTAYQRFFSQFMPYEKRAYYFSQFVKSADPWSDWLSSVWRAVLQTSPIFSDIWKVSAKPPKMQPEPDPYVAASLMPHRQVYPWQPNNDLWQYLYEKHRDKVIADARAHAVPTRDIDAKARDAKLAGLEQLGLLALNVASMFVPVIGEIMMVVMVGQLLYETIEGVVEWSEGDRHAAKEHLLDVAENLAQIAVMAGGGVVFNKINAVRPEPVIEQLQPVTLPNGRTRLWKPDFTGYEHDIALAQAAVPNHLGQYRIDGKTCIRLGGEIYVQVFDRSTGQWRLKHPTERNAYRPALAHNGHGAWRLVSEQPMTWQRLELLRRMGHSTDGFSDDRLLMLGDISGVSDSTLRQMHMDHLPPPPELRDAMQLFDADAAARQMIEQLRGARAIDERYLHALPLVTELPRWPHGRVLEIFAGAQETEQSIQYGLENVLPGIERKPVIRISRAQVLNGEMPARIVAALEENEVIRLLGSRAAQFRPARPDEFMRLLAEFAYTRQSAIFDSLYRGTEPLSLRARILQRECPGLSNAAAQDVLGHATAAELARMDHTGRSPLKLLEEARWHVRRGRQTRAFAGLHSENLASADSRRLALFALERLPEWSPTLRLEIREGSTTGALLDSVGEPSAPVKRYLVKNGPLYQAFNAQAQVLNRISRVEDSFYRSLMYALPDDMRAALGLYEGSKGGELQHQIILSARVHWREALHMLAPRAKWFKPPVRVRARMTGYYASGRGGGWSTSLEMRVAQLYPLPRQAAAFLARQRGRSDAQIYQELELRRREWESLNATLERWQAVPSSSQAAEHRARLARTLREAWRNGPLAGRVADVARLSLVCDASVPALSTRFPHVRELAVSGIGLTDANVDGLLAAFPNVTDLQIGEVRDPRVFTVAGRSLTTVPQALGQLTGLTQLRFVTDAPFLAPTFAQRLRALTSLETLHINYSGADASTLNDLELSTLTHLHSLRIDAPNALWRWPAYVERLPRLGRLDLTHTLIETLPESLYHGHEQLWAGLSLNWARVTPTTFRRAYDYVSQYSGPFGHLLDLHQMVRGFCRAELDTMAPASGFVDLLPEAFYTALATPQARVTAIESIRAEHEAIFAQFYTPTLRHGTRYSTVRSRWATGPDAEVLRALKTNWYGTLRQRYGLTANVDRFELPGPRSSSEALPAAERFRELPQLPAGSFAHVRTVRLRQLDVPIDQARGFLRAFSHVESLEISGNRFTELPFAADDLRALKNLDASDNAIVVTPGVQRQLSGLQQVRWLNLRDNPLHAVDVSALSRLRALNLRSTSLQTWPLGAERLARLSWLDLRDNRIASLPEPVFSHPDVLMRSNLTGNRFSPEGQASLDAAFQRIEQQKALEQGTLAQFAAQRVPDTFPPAESGWSFIELLLPLPEEALVNPAQSGTSAHVQRLNQLMPRQQAELNVQHLQASGLSDAQIEARITEWHRSCEALIRRLNGWLYNREIPTADGPITAGRRSSAGRLIRDAWLGGLTEASGSVVRELELADLRIGDLPELPVQFPAVTTLDLSRVGLSTRGSDGFLNAFQDLRTLLLSGNELGALPGPVLRMRHLQHLRMQHCNLQSATSFYPLLGRGRLHMLDVGYNQLRVFNPPDFSALQLLDLRTNHLSEWPAGAQQAAHLRGLNLHNNRIVDLPGELFNGNHERLLQGTDLSANARLSLTALLDLRRYARERAAPYVMQLSQESIDELIDRHVIGPDQPQPPGAVEGAGNNAVAPDPYAGVQPSEAIFDPANDIAPESRDPWLMDSDLALAAQRRSIWTQLALEPNHQRFFQLLRLLRDTEEFKRVPADLTHRVWQVMEAATENTELRNSLFNDAETHGTCPDGRILTFSDMQVRVWVYRTLQGIPVSRTMARGRALWQVSRQLFRLEWVEIFAEVLAKGQDRAEVRLQSRIDLTRGWGDGLDLPGQPSHMLYARPLTDEVLAQVRIWVLEAEQTDELPANMGERDYWIAYLQERYPQEMEAIDVEIEELQQVGGELKERLERGELTENQYELELKALARAVHALRRQRRLELTRREIDLLRAFADDSQQPGRLEPQPGTSSLP</sequence>
<keyword evidence="6" id="KW-0964">Secreted</keyword>
<comment type="similarity">
    <text evidence="6">Belongs to the LRR-containing bacterial E3 ligase family.</text>
</comment>